<dbReference type="EMBL" id="MN738944">
    <property type="protein sequence ID" value="QHT32556.1"/>
    <property type="molecule type" value="Genomic_DNA"/>
</dbReference>
<accession>A0A6C0ETQ1</accession>
<dbReference type="AlphaFoldDB" id="A0A6C0ETQ1"/>
<sequence length="224" mass="27444">MKFQHIISLGEDCFFRSLIDRYNIRNKFPCRMPFDGSIHPYKETCDLICNNFIDYTKNITFENNFFYNHDKNIMWNHEKTDNIDSFLYQISKRIDQFETICKNSESILFCIHYKKYNTEFDFDLLNNIIQAKYPHLRYHIFIFNNYCKEYYKKIHLNNTYVNIYWDSPIKCCNEINDDFVRQMYITQYGKDFSLNVLKELCSILEEDVYKYILNESYNFDDNLS</sequence>
<evidence type="ECO:0000313" key="1">
    <source>
        <dbReference type="EMBL" id="QHT32556.1"/>
    </source>
</evidence>
<name>A0A6C0ETQ1_9ZZZZ</name>
<protein>
    <recommendedName>
        <fullName evidence="2">Papain-like cysteine peptidase</fullName>
    </recommendedName>
</protein>
<proteinExistence type="predicted"/>
<evidence type="ECO:0008006" key="2">
    <source>
        <dbReference type="Google" id="ProtNLM"/>
    </source>
</evidence>
<reference evidence="1" key="1">
    <citation type="journal article" date="2020" name="Nature">
        <title>Giant virus diversity and host interactions through global metagenomics.</title>
        <authorList>
            <person name="Schulz F."/>
            <person name="Roux S."/>
            <person name="Paez-Espino D."/>
            <person name="Jungbluth S."/>
            <person name="Walsh D.A."/>
            <person name="Denef V.J."/>
            <person name="McMahon K.D."/>
            <person name="Konstantinidis K.T."/>
            <person name="Eloe-Fadrosh E.A."/>
            <person name="Kyrpides N.C."/>
            <person name="Woyke T."/>
        </authorList>
    </citation>
    <scope>NUCLEOTIDE SEQUENCE</scope>
    <source>
        <strain evidence="1">GVMAG-M-3300009161-30</strain>
    </source>
</reference>
<organism evidence="1">
    <name type="scientific">viral metagenome</name>
    <dbReference type="NCBI Taxonomy" id="1070528"/>
    <lineage>
        <taxon>unclassified sequences</taxon>
        <taxon>metagenomes</taxon>
        <taxon>organismal metagenomes</taxon>
    </lineage>
</organism>